<dbReference type="PROSITE" id="PS01358">
    <property type="entry name" value="ZF_RANBP2_1"/>
    <property type="match status" value="1"/>
</dbReference>
<dbReference type="InterPro" id="IPR045255">
    <property type="entry name" value="RanBP1-like"/>
</dbReference>
<feature type="compositionally biased region" description="Basic and acidic residues" evidence="5">
    <location>
        <begin position="1169"/>
        <end position="1181"/>
    </location>
</feature>
<evidence type="ECO:0000256" key="4">
    <source>
        <dbReference type="PROSITE-ProRule" id="PRU00322"/>
    </source>
</evidence>
<name>A0A085N276_9BILA</name>
<protein>
    <recommendedName>
        <fullName evidence="9">E3 SUMO-protein ligase RanBP2</fullName>
    </recommendedName>
</protein>
<accession>A0A085N276</accession>
<gene>
    <name evidence="8" type="ORF">M514_01641</name>
</gene>
<dbReference type="SMART" id="SM00547">
    <property type="entry name" value="ZnF_RBZ"/>
    <property type="match status" value="1"/>
</dbReference>
<dbReference type="GO" id="GO:0008270">
    <property type="term" value="F:zinc ion binding"/>
    <property type="evidence" value="ECO:0007669"/>
    <property type="project" value="UniProtKB-KW"/>
</dbReference>
<proteinExistence type="predicted"/>
<evidence type="ECO:0008006" key="9">
    <source>
        <dbReference type="Google" id="ProtNLM"/>
    </source>
</evidence>
<feature type="region of interest" description="Disordered" evidence="5">
    <location>
        <begin position="979"/>
        <end position="1010"/>
    </location>
</feature>
<dbReference type="Pfam" id="PF00638">
    <property type="entry name" value="Ran_BP1"/>
    <property type="match status" value="2"/>
</dbReference>
<evidence type="ECO:0000313" key="8">
    <source>
        <dbReference type="EMBL" id="KFD63572.1"/>
    </source>
</evidence>
<feature type="compositionally biased region" description="Polar residues" evidence="5">
    <location>
        <begin position="979"/>
        <end position="992"/>
    </location>
</feature>
<dbReference type="GO" id="GO:0005096">
    <property type="term" value="F:GTPase activator activity"/>
    <property type="evidence" value="ECO:0007669"/>
    <property type="project" value="TreeGrafter"/>
</dbReference>
<feature type="region of interest" description="Disordered" evidence="5">
    <location>
        <begin position="1252"/>
        <end position="1288"/>
    </location>
</feature>
<dbReference type="FunFam" id="2.30.29.30:FF:000018">
    <property type="entry name" value="E3 SUMO-protein ligase RanBP2"/>
    <property type="match status" value="1"/>
</dbReference>
<dbReference type="GO" id="GO:0005737">
    <property type="term" value="C:cytoplasm"/>
    <property type="evidence" value="ECO:0007669"/>
    <property type="project" value="TreeGrafter"/>
</dbReference>
<keyword evidence="3" id="KW-0862">Zinc</keyword>
<dbReference type="SMART" id="SM00160">
    <property type="entry name" value="RanBD"/>
    <property type="match status" value="2"/>
</dbReference>
<feature type="region of interest" description="Disordered" evidence="5">
    <location>
        <begin position="1153"/>
        <end position="1213"/>
    </location>
</feature>
<dbReference type="EMBL" id="KL367571">
    <property type="protein sequence ID" value="KFD63572.1"/>
    <property type="molecule type" value="Genomic_DNA"/>
</dbReference>
<evidence type="ECO:0000256" key="2">
    <source>
        <dbReference type="ARBA" id="ARBA00022771"/>
    </source>
</evidence>
<dbReference type="PROSITE" id="PS50199">
    <property type="entry name" value="ZF_RANBP2_2"/>
    <property type="match status" value="1"/>
</dbReference>
<feature type="compositionally biased region" description="Basic and acidic residues" evidence="5">
    <location>
        <begin position="1432"/>
        <end position="1441"/>
    </location>
</feature>
<feature type="compositionally biased region" description="Polar residues" evidence="5">
    <location>
        <begin position="1549"/>
        <end position="1574"/>
    </location>
</feature>
<feature type="compositionally biased region" description="Polar residues" evidence="5">
    <location>
        <begin position="1260"/>
        <end position="1273"/>
    </location>
</feature>
<feature type="compositionally biased region" description="Low complexity" evidence="5">
    <location>
        <begin position="1536"/>
        <end position="1548"/>
    </location>
</feature>
<dbReference type="Gene3D" id="2.30.29.30">
    <property type="entry name" value="Pleckstrin-homology domain (PH domain)/Phosphotyrosine-binding domain (PTB)"/>
    <property type="match status" value="3"/>
</dbReference>
<dbReference type="CDD" id="cd00835">
    <property type="entry name" value="RanBD_family"/>
    <property type="match status" value="1"/>
</dbReference>
<dbReference type="PANTHER" id="PTHR23138">
    <property type="entry name" value="RAN BINDING PROTEIN"/>
    <property type="match status" value="1"/>
</dbReference>
<keyword evidence="1" id="KW-0479">Metal-binding</keyword>
<feature type="compositionally biased region" description="Polar residues" evidence="5">
    <location>
        <begin position="1516"/>
        <end position="1535"/>
    </location>
</feature>
<dbReference type="GO" id="GO:0005643">
    <property type="term" value="C:nuclear pore"/>
    <property type="evidence" value="ECO:0007669"/>
    <property type="project" value="TreeGrafter"/>
</dbReference>
<dbReference type="InterPro" id="IPR011993">
    <property type="entry name" value="PH-like_dom_sf"/>
</dbReference>
<dbReference type="Proteomes" id="UP000030758">
    <property type="component" value="Unassembled WGS sequence"/>
</dbReference>
<dbReference type="InterPro" id="IPR045256">
    <property type="entry name" value="RanBP1_RanBD"/>
</dbReference>
<evidence type="ECO:0000259" key="6">
    <source>
        <dbReference type="PROSITE" id="PS50196"/>
    </source>
</evidence>
<feature type="region of interest" description="Disordered" evidence="5">
    <location>
        <begin position="831"/>
        <end position="874"/>
    </location>
</feature>
<evidence type="ECO:0000259" key="7">
    <source>
        <dbReference type="PROSITE" id="PS50199"/>
    </source>
</evidence>
<feature type="domain" description="RanBD1" evidence="6">
    <location>
        <begin position="1012"/>
        <end position="1148"/>
    </location>
</feature>
<evidence type="ECO:0000256" key="5">
    <source>
        <dbReference type="SAM" id="MobiDB-lite"/>
    </source>
</evidence>
<feature type="region of interest" description="Disordered" evidence="5">
    <location>
        <begin position="927"/>
        <end position="947"/>
    </location>
</feature>
<dbReference type="InterPro" id="IPR000156">
    <property type="entry name" value="Ran_bind_dom"/>
</dbReference>
<dbReference type="PROSITE" id="PS50196">
    <property type="entry name" value="RANBD1"/>
    <property type="match status" value="2"/>
</dbReference>
<feature type="region of interest" description="Disordered" evidence="5">
    <location>
        <begin position="1432"/>
        <end position="1460"/>
    </location>
</feature>
<evidence type="ECO:0000256" key="1">
    <source>
        <dbReference type="ARBA" id="ARBA00022723"/>
    </source>
</evidence>
<feature type="compositionally biased region" description="Polar residues" evidence="5">
    <location>
        <begin position="861"/>
        <end position="873"/>
    </location>
</feature>
<feature type="domain" description="RanBP2-type" evidence="7">
    <location>
        <begin position="1466"/>
        <end position="1495"/>
    </location>
</feature>
<organism evidence="8">
    <name type="scientific">Trichuris suis</name>
    <name type="common">pig whipworm</name>
    <dbReference type="NCBI Taxonomy" id="68888"/>
    <lineage>
        <taxon>Eukaryota</taxon>
        <taxon>Metazoa</taxon>
        <taxon>Ecdysozoa</taxon>
        <taxon>Nematoda</taxon>
        <taxon>Enoplea</taxon>
        <taxon>Dorylaimia</taxon>
        <taxon>Trichinellida</taxon>
        <taxon>Trichuridae</taxon>
        <taxon>Trichuris</taxon>
    </lineage>
</organism>
<dbReference type="InterPro" id="IPR001876">
    <property type="entry name" value="Znf_RanBP2"/>
</dbReference>
<dbReference type="CDD" id="cd13179">
    <property type="entry name" value="RanBD_RanBP1"/>
    <property type="match status" value="1"/>
</dbReference>
<dbReference type="PANTHER" id="PTHR23138:SF179">
    <property type="entry name" value="NUCLEAR PORE COMPLEX PROTEIN"/>
    <property type="match status" value="1"/>
</dbReference>
<reference evidence="8" key="1">
    <citation type="journal article" date="2014" name="Nat. Genet.">
        <title>Genome and transcriptome of the porcine whipworm Trichuris suis.</title>
        <authorList>
            <person name="Jex A.R."/>
            <person name="Nejsum P."/>
            <person name="Schwarz E.M."/>
            <person name="Hu L."/>
            <person name="Young N.D."/>
            <person name="Hall R.S."/>
            <person name="Korhonen P.K."/>
            <person name="Liao S."/>
            <person name="Thamsborg S."/>
            <person name="Xia J."/>
            <person name="Xu P."/>
            <person name="Wang S."/>
            <person name="Scheerlinck J.P."/>
            <person name="Hofmann A."/>
            <person name="Sternberg P.W."/>
            <person name="Wang J."/>
            <person name="Gasser R.B."/>
        </authorList>
    </citation>
    <scope>NUCLEOTIDE SEQUENCE [LARGE SCALE GENOMIC DNA]</scope>
    <source>
        <strain evidence="8">DCEP-RM93F</strain>
    </source>
</reference>
<feature type="region of interest" description="Disordered" evidence="5">
    <location>
        <begin position="1499"/>
        <end position="1574"/>
    </location>
</feature>
<dbReference type="SUPFAM" id="SSF50729">
    <property type="entry name" value="PH domain-like"/>
    <property type="match status" value="3"/>
</dbReference>
<sequence>MNEESEKFHDALQDFERYCSMKLKKDALSSFVEMLKWFAKHEATASRGKEWQNFIAYCRCQIISCYATLLMHKLQQAGNRTGSSEANNLILACYSYSMVLQLAPNLKSIPKGLWWSANCVFSILESHHMLSSLLLKREVKADFFAALKSNSMTDLITRSAHMFTLNPKFKIDELLGIFGGNSCQGKVDLDVEVYRSAIRYLILHDTTAVALRRLVWILLFNWDPGKELILRNDHEEAFDKLAYAPEDFNDTSIENLTVLDMSAFIHLSVFAAASSSKGQQEKLPFVLSGNIAIRKTREAIWSSVNAYVAACTGPNDVENIKQFLCYVRLTQRPLPCLSLLHTAARMLYSKVDESRTFLSKDAKLRAIDYCNAYWCAIEDIVKGEKRAQDDSYLFTFCERAFSSEEHQSMLDESFFYRAKLLLHRGEPIEAERMLRNCTSPTAARLHLELCKHLADSIDSNDSSKENQCRKNDYQKLINSISERLSTVTDGFDESILSNQEVSLIETATKRKFSFEKRELHKPTGFQSNAATFVGHHHGAKNCECRESFERLFEAYQQILLRFGGLIETIPDMFSTSVKCIAEQNKQLMLFLQELLKSGTLTTEKKAPQAAEFEQYLKMLLNYFPSHQAPAPPPSQGTTVYAAEPAQSYPFFSSSLAPAAGQQFQPTVPPSSVNPPPSMFLQPAANLSGWPNVFSFGSFSQPPPATQTTQSVSLGLDNVGSTGKTLFPKLTPAQAPPPLSVASASVTHADKGFFSNLPAVSKVQPAAMPKQFAATTAAFPRIAPAVSTTPSQFGKMEYRDVKFGFGTPATPTTRENEAPPSIQKNQFAVGTVGKDSQVKTKSPPFGGPTFGIPKSTPAMPTAGQTAETKSSTTKGGEDVVDTAAVQKPFIGTTARVIQPAVLSVPFGTGTPLFSSSTAKTDVPVLRSSWPPTKAQEVPKGVPQKDQRPSTVAMPQADANVKPNGCIPASQLQSFIETQKSVKSESTLAETTGLSVEESGHASESEESEEVVAHYEPVVPLPDLIEVVTGEENEIVIFKERAKMFRYHKETKEYKECGIGDLKLLKHPQTNKYRIVMRREMVHKICANQFLYAGMQLKPMANRQNAYCWIANDYSNDELVTALFAARFRNEQAASNFKETFEKCIAEVKLQDEAAKHEQDVKPPSAQSVSEQKEEEKETKSTESKAPPGKESPPTAASSLSKGEQKATEQSESFSFGKAKEGVSFSFGPSVLSSTPIMESLTPRGATFVFPKLDSKQEDSKPGSTVLSTSTQEASVSEEERKSDDDEVYDDSYEPDICVEPIVPLPELVDVVTGEENEQVLFCERTRLFRVSAGTAEYKERGTGNLKILKDPTTGRIRLVMRRDVILNVIANHWITADMQLNKHNKASNTYFWQCQNYFGEGDVAYETVAAKFKNEEAADKFYSQFMNAVEADRARTQDKGKDVVANGFQDSKATSEDKKGDLKFELPPGSWICSSCSVPNDSTRTRCICCNEAKQATPSKVSASVSSSESKERPSTDNRSLTPHSTSACSYSQDTPSEAVEVSGSSVEATNISTDTSNTKSTRQESFQTKNEVSAENADTISTSTIVEHEDERINLYPAVQRLLQRYGYMLKVDTAWPNVLFKGIAGLSFQREDNGYTRCGPVELQIEQQLETCSYGRIIAYNKMTKAVCCNHFIKEVIQCHKCKDAEWSWTVMDRSTGELRSYVARFASTQKMAEFLRAWKEAKGRSPSKLASSQSSQAISVLCGAFSKRTAQRYSKLARQLSLSSDFFEYLLKDGCRGCRACESFNEERSPDILVFDQACLLYMRDKEVRCRIEVWYLERKQCYWIQMLREDTEATIHELYESEPFSDVKEINRAKLRISCNLDINSYTRCVGITFLNESAFDEFRHTFLDTSSVDQSTVKS</sequence>
<evidence type="ECO:0000256" key="3">
    <source>
        <dbReference type="ARBA" id="ARBA00022833"/>
    </source>
</evidence>
<feature type="domain" description="RanBD1" evidence="6">
    <location>
        <begin position="1296"/>
        <end position="1433"/>
    </location>
</feature>
<dbReference type="Gene3D" id="4.10.1060.10">
    <property type="entry name" value="Zinc finger, RanBP2-type"/>
    <property type="match status" value="1"/>
</dbReference>
<dbReference type="GO" id="GO:0006913">
    <property type="term" value="P:nucleocytoplasmic transport"/>
    <property type="evidence" value="ECO:0007669"/>
    <property type="project" value="InterPro"/>
</dbReference>
<keyword evidence="2 4" id="KW-0863">Zinc-finger</keyword>